<evidence type="ECO:0000313" key="2">
    <source>
        <dbReference type="Proteomes" id="UP001165121"/>
    </source>
</evidence>
<dbReference type="AlphaFoldDB" id="A0A9W7D8X0"/>
<organism evidence="1 2">
    <name type="scientific">Phytophthora fragariaefolia</name>
    <dbReference type="NCBI Taxonomy" id="1490495"/>
    <lineage>
        <taxon>Eukaryota</taxon>
        <taxon>Sar</taxon>
        <taxon>Stramenopiles</taxon>
        <taxon>Oomycota</taxon>
        <taxon>Peronosporomycetes</taxon>
        <taxon>Peronosporales</taxon>
        <taxon>Peronosporaceae</taxon>
        <taxon>Phytophthora</taxon>
    </lineage>
</organism>
<accession>A0A9W7D8X0</accession>
<keyword evidence="2" id="KW-1185">Reference proteome</keyword>
<comment type="caution">
    <text evidence="1">The sequence shown here is derived from an EMBL/GenBank/DDBJ whole genome shotgun (WGS) entry which is preliminary data.</text>
</comment>
<dbReference type="EMBL" id="BSXT01008799">
    <property type="protein sequence ID" value="GMF67168.1"/>
    <property type="molecule type" value="Genomic_DNA"/>
</dbReference>
<proteinExistence type="predicted"/>
<evidence type="ECO:0000313" key="1">
    <source>
        <dbReference type="EMBL" id="GMF67168.1"/>
    </source>
</evidence>
<gene>
    <name evidence="1" type="ORF">Pfra01_002835400</name>
</gene>
<name>A0A9W7D8X0_9STRA</name>
<reference evidence="1" key="1">
    <citation type="submission" date="2023-04" db="EMBL/GenBank/DDBJ databases">
        <title>Phytophthora fragariaefolia NBRC 109709.</title>
        <authorList>
            <person name="Ichikawa N."/>
            <person name="Sato H."/>
            <person name="Tonouchi N."/>
        </authorList>
    </citation>
    <scope>NUCLEOTIDE SEQUENCE</scope>
    <source>
        <strain evidence="1">NBRC 109709</strain>
    </source>
</reference>
<protein>
    <submittedName>
        <fullName evidence="1">Unnamed protein product</fullName>
    </submittedName>
</protein>
<dbReference type="Proteomes" id="UP001165121">
    <property type="component" value="Unassembled WGS sequence"/>
</dbReference>
<sequence length="224" mass="24633">MSYQQLYEGLASNSYRNIVGCKKKTVYPVADRMKVEVDVNQPIRTAKSISPANQVSGFRIKFAQPDTHFNNITASTCLDTELHNLTAKCTFPTPHSIRRLLEHPLCQSLRPTISYQFLHGRACNAPCQPTCGPAGHRLRVRAKQDSSAFEQIAKPSRRLAAVGQVSREADSKAFAHDLVSTTTCSSSNVVQTVFGTFLTEHFVVQGLSLAGKAGNCVLVLKRQI</sequence>